<keyword evidence="3" id="KW-1185">Reference proteome</keyword>
<dbReference type="Pfam" id="PF14567">
    <property type="entry name" value="SUKH_5"/>
    <property type="match status" value="1"/>
</dbReference>
<reference evidence="2 3" key="1">
    <citation type="submission" date="2008-02" db="EMBL/GenBank/DDBJ databases">
        <title>Complete sequence of Shewanella woodyi ATCC 51908.</title>
        <authorList>
            <consortium name="US DOE Joint Genome Institute"/>
            <person name="Copeland A."/>
            <person name="Lucas S."/>
            <person name="Lapidus A."/>
            <person name="Glavina del Rio T."/>
            <person name="Dalin E."/>
            <person name="Tice H."/>
            <person name="Bruce D."/>
            <person name="Goodwin L."/>
            <person name="Pitluck S."/>
            <person name="Sims D."/>
            <person name="Brettin T."/>
            <person name="Detter J.C."/>
            <person name="Han C."/>
            <person name="Kuske C.R."/>
            <person name="Schmutz J."/>
            <person name="Larimer F."/>
            <person name="Land M."/>
            <person name="Hauser L."/>
            <person name="Kyrpides N."/>
            <person name="Lykidis A."/>
            <person name="Zhao J.-S."/>
            <person name="Richardson P."/>
        </authorList>
    </citation>
    <scope>NUCLEOTIDE SEQUENCE [LARGE SCALE GENOMIC DNA]</scope>
    <source>
        <strain evidence="3">ATCC 51908 / MS32</strain>
    </source>
</reference>
<evidence type="ECO:0000313" key="3">
    <source>
        <dbReference type="Proteomes" id="UP000002168"/>
    </source>
</evidence>
<dbReference type="Proteomes" id="UP000002168">
    <property type="component" value="Chromosome"/>
</dbReference>
<accession>B1KPX6</accession>
<organism evidence="2 3">
    <name type="scientific">Shewanella woodyi (strain ATCC 51908 / MS32)</name>
    <dbReference type="NCBI Taxonomy" id="392500"/>
    <lineage>
        <taxon>Bacteria</taxon>
        <taxon>Pseudomonadati</taxon>
        <taxon>Pseudomonadota</taxon>
        <taxon>Gammaproteobacteria</taxon>
        <taxon>Alteromonadales</taxon>
        <taxon>Shewanellaceae</taxon>
        <taxon>Shewanella</taxon>
    </lineage>
</organism>
<dbReference type="RefSeq" id="WP_012325994.1">
    <property type="nucleotide sequence ID" value="NC_010506.1"/>
</dbReference>
<proteinExistence type="predicted"/>
<dbReference type="HOGENOM" id="CLU_139788_2_0_6"/>
<evidence type="ECO:0000259" key="1">
    <source>
        <dbReference type="SMART" id="SM00860"/>
    </source>
</evidence>
<name>B1KPX6_SHEWM</name>
<feature type="domain" description="Knr4/Smi1-like" evidence="1">
    <location>
        <begin position="17"/>
        <end position="136"/>
    </location>
</feature>
<dbReference type="KEGG" id="swd:Swoo_3391"/>
<sequence length="144" mass="16047">MYISKLNNREGLWLAGGASLGLVSNLEEALGVILPETYKEFLLELGSLSIGDISISGITCENLDDGGGSVLSDTLYFQRDYDLPENLIVIQPDEDAPYCLDTTDKNSVGEMSVVCFEIQSGEQNQIADNFQDWFFRYFLTNINR</sequence>
<dbReference type="AlphaFoldDB" id="B1KPX6"/>
<dbReference type="STRING" id="392500.Swoo_3391"/>
<dbReference type="InterPro" id="IPR037883">
    <property type="entry name" value="Knr4/Smi1-like_sf"/>
</dbReference>
<dbReference type="Gene3D" id="3.40.1580.10">
    <property type="entry name" value="SMI1/KNR4-like"/>
    <property type="match status" value="1"/>
</dbReference>
<dbReference type="SUPFAM" id="SSF160631">
    <property type="entry name" value="SMI1/KNR4-like"/>
    <property type="match status" value="1"/>
</dbReference>
<dbReference type="SMART" id="SM00860">
    <property type="entry name" value="SMI1_KNR4"/>
    <property type="match status" value="1"/>
</dbReference>
<evidence type="ECO:0000313" key="2">
    <source>
        <dbReference type="EMBL" id="ACA87659.1"/>
    </source>
</evidence>
<protein>
    <submittedName>
        <fullName evidence="2">YobK</fullName>
    </submittedName>
</protein>
<gene>
    <name evidence="2" type="ordered locus">Swoo_3391</name>
</gene>
<dbReference type="EMBL" id="CP000961">
    <property type="protein sequence ID" value="ACA87659.1"/>
    <property type="molecule type" value="Genomic_DNA"/>
</dbReference>
<dbReference type="InterPro" id="IPR018958">
    <property type="entry name" value="Knr4/Smi1-like_dom"/>
</dbReference>